<dbReference type="EMBL" id="SMBH01000024">
    <property type="protein sequence ID" value="TCU09605.1"/>
    <property type="molecule type" value="Genomic_DNA"/>
</dbReference>
<name>A0A4R3PTH5_RHISU</name>
<accession>A0A4R3PTH5</accession>
<evidence type="ECO:0000313" key="2">
    <source>
        <dbReference type="Proteomes" id="UP000294576"/>
    </source>
</evidence>
<comment type="caution">
    <text evidence="1">The sequence shown here is derived from an EMBL/GenBank/DDBJ whole genome shotgun (WGS) entry which is preliminary data.</text>
</comment>
<dbReference type="Proteomes" id="UP000294576">
    <property type="component" value="Unassembled WGS sequence"/>
</dbReference>
<gene>
    <name evidence="1" type="ORF">EV132_1245</name>
</gene>
<dbReference type="SUPFAM" id="SSF54686">
    <property type="entry name" value="Ribosomal protein L16p/L10e"/>
    <property type="match status" value="1"/>
</dbReference>
<protein>
    <submittedName>
        <fullName evidence="1">Uncharacterized protein</fullName>
    </submittedName>
</protein>
<evidence type="ECO:0000313" key="1">
    <source>
        <dbReference type="EMBL" id="TCU09605.1"/>
    </source>
</evidence>
<dbReference type="AlphaFoldDB" id="A0A4R3PTH5"/>
<dbReference type="GO" id="GO:0003735">
    <property type="term" value="F:structural constituent of ribosome"/>
    <property type="evidence" value="ECO:0007669"/>
    <property type="project" value="InterPro"/>
</dbReference>
<dbReference type="GO" id="GO:0006412">
    <property type="term" value="P:translation"/>
    <property type="evidence" value="ECO:0007669"/>
    <property type="project" value="InterPro"/>
</dbReference>
<reference evidence="1 2" key="1">
    <citation type="submission" date="2019-03" db="EMBL/GenBank/DDBJ databases">
        <title>Genomic Encyclopedia of Type Strains, Phase IV (KMG-V): Genome sequencing to study the core and pangenomes of soil and plant-associated prokaryotes.</title>
        <authorList>
            <person name="Whitman W."/>
        </authorList>
    </citation>
    <scope>NUCLEOTIDE SEQUENCE [LARGE SCALE GENOMIC DNA]</scope>
    <source>
        <strain evidence="1 2">Hc14</strain>
    </source>
</reference>
<organism evidence="1 2">
    <name type="scientific">Rhizobium sullae</name>
    <name type="common">Rhizobium hedysari</name>
    <dbReference type="NCBI Taxonomy" id="50338"/>
    <lineage>
        <taxon>Bacteria</taxon>
        <taxon>Pseudomonadati</taxon>
        <taxon>Pseudomonadota</taxon>
        <taxon>Alphaproteobacteria</taxon>
        <taxon>Hyphomicrobiales</taxon>
        <taxon>Rhizobiaceae</taxon>
        <taxon>Rhizobium/Agrobacterium group</taxon>
        <taxon>Rhizobium</taxon>
    </lineage>
</organism>
<proteinExistence type="predicted"/>
<sequence length="172" mass="18937">MPSSRLRHRAPAKSAFFRLLSARWFTRHCCCRSRCGRRSGRASNHPVVGDVGQSLAKRRFGRDTGVVVEKPSLHVGDQRRWPFLPPGKTSRRIKATQFGLNPIQLADPFEASSAIGAHELATGMRAAIGKLDVRAGAVRCNQPVVSGIADDLQDAREALRYTFGMGACRRRA</sequence>
<dbReference type="GO" id="GO:0005840">
    <property type="term" value="C:ribosome"/>
    <property type="evidence" value="ECO:0007669"/>
    <property type="project" value="InterPro"/>
</dbReference>
<dbReference type="InterPro" id="IPR036920">
    <property type="entry name" value="Ribosomal_uL16_sf"/>
</dbReference>